<dbReference type="InterPro" id="IPR050984">
    <property type="entry name" value="Gfo/Idh/MocA_domain"/>
</dbReference>
<evidence type="ECO:0000256" key="4">
    <source>
        <dbReference type="ARBA" id="ARBA00038984"/>
    </source>
</evidence>
<evidence type="ECO:0000256" key="10">
    <source>
        <dbReference type="ARBA" id="ARBA00049233"/>
    </source>
</evidence>
<evidence type="ECO:0000256" key="7">
    <source>
        <dbReference type="ARBA" id="ARBA00042988"/>
    </source>
</evidence>
<dbReference type="SUPFAM" id="SSF55347">
    <property type="entry name" value="Glyceraldehyde-3-phosphate dehydrogenase-like, C-terminal domain"/>
    <property type="match status" value="1"/>
</dbReference>
<comment type="similarity">
    <text evidence="1">Belongs to the Gfo/Idh/MocA family.</text>
</comment>
<evidence type="ECO:0000256" key="3">
    <source>
        <dbReference type="ARBA" id="ARBA00038853"/>
    </source>
</evidence>
<dbReference type="GO" id="GO:0047115">
    <property type="term" value="F:trans-1,2-dihydrobenzene-1,2-diol dehydrogenase activity"/>
    <property type="evidence" value="ECO:0007669"/>
    <property type="project" value="UniProtKB-EC"/>
</dbReference>
<evidence type="ECO:0000259" key="11">
    <source>
        <dbReference type="Pfam" id="PF01408"/>
    </source>
</evidence>
<dbReference type="OrthoDB" id="2129491at2759"/>
<dbReference type="AlphaFoldDB" id="A0A6J2U8D2"/>
<evidence type="ECO:0000256" key="9">
    <source>
        <dbReference type="ARBA" id="ARBA00047423"/>
    </source>
</evidence>
<evidence type="ECO:0000256" key="6">
    <source>
        <dbReference type="ARBA" id="ARBA00042926"/>
    </source>
</evidence>
<comment type="catalytic activity">
    <reaction evidence="9">
        <text>(1R,2R)-1,2-dihydrobenzene-1,2-diol + NADP(+) = catechol + NADPH + H(+)</text>
        <dbReference type="Rhea" id="RHEA:16729"/>
        <dbReference type="ChEBI" id="CHEBI:10702"/>
        <dbReference type="ChEBI" id="CHEBI:15378"/>
        <dbReference type="ChEBI" id="CHEBI:18135"/>
        <dbReference type="ChEBI" id="CHEBI:57783"/>
        <dbReference type="ChEBI" id="CHEBI:58349"/>
        <dbReference type="EC" id="1.3.1.20"/>
    </reaction>
</comment>
<dbReference type="GO" id="GO:0000166">
    <property type="term" value="F:nucleotide binding"/>
    <property type="evidence" value="ECO:0007669"/>
    <property type="project" value="InterPro"/>
</dbReference>
<evidence type="ECO:0000313" key="14">
    <source>
        <dbReference type="RefSeq" id="XP_030384599.1"/>
    </source>
</evidence>
<proteinExistence type="inferred from homology"/>
<dbReference type="Gene3D" id="3.40.50.720">
    <property type="entry name" value="NAD(P)-binding Rossmann-like Domain"/>
    <property type="match status" value="1"/>
</dbReference>
<evidence type="ECO:0000256" key="1">
    <source>
        <dbReference type="ARBA" id="ARBA00010928"/>
    </source>
</evidence>
<name>A0A6J2U8D2_DROLE</name>
<organism evidence="13 14">
    <name type="scientific">Drosophila lebanonensis</name>
    <name type="common">Fruit fly</name>
    <name type="synonym">Scaptodrosophila lebanonensis</name>
    <dbReference type="NCBI Taxonomy" id="7225"/>
    <lineage>
        <taxon>Eukaryota</taxon>
        <taxon>Metazoa</taxon>
        <taxon>Ecdysozoa</taxon>
        <taxon>Arthropoda</taxon>
        <taxon>Hexapoda</taxon>
        <taxon>Insecta</taxon>
        <taxon>Pterygota</taxon>
        <taxon>Neoptera</taxon>
        <taxon>Endopterygota</taxon>
        <taxon>Diptera</taxon>
        <taxon>Brachycera</taxon>
        <taxon>Muscomorpha</taxon>
        <taxon>Ephydroidea</taxon>
        <taxon>Drosophilidae</taxon>
        <taxon>Scaptodrosophila</taxon>
    </lineage>
</organism>
<dbReference type="RefSeq" id="XP_030384599.1">
    <property type="nucleotide sequence ID" value="XM_030528739.1"/>
</dbReference>
<sequence>MWQLLNTFKTQLPKSTNNAYKALQTQKLLHATRACSTPGGGRLDTPGTKTRIFSLANKRELHVNEFPDFTKKRQEVSPFRWGIAPVSLMANDFATALSVLPPQNHKIMSCVAPHRSQALAFAKKYDVRNVYTNYEDLARCTDVDAVYISPLNPLHCELCNLMLNHDKHVLCEKPLCMAEHQVENLLQKARERNLFLMEGMWPRCVPAYHYLRRQIMRNCFGRVHSVDCTLGLVVPSNKLALYGGVTNDFAVYGIQLALWVFRAIPLRIKTSGRLNEEDIDVMANIELTFSDDRKARILVSAENKLSNEAIIVGTKGSIKLRNYWCPTRMLDSNNTEYEFPLPETQTSTHYHNRIGICYEAEEVRNCVLSERIESELFSHKESLLLANITDTIHELLGVGRETPFETEFDEELALAEKSGSSLTVATKSNLSMGRAQKVINRVLGLN</sequence>
<dbReference type="GeneID" id="115631890"/>
<keyword evidence="13" id="KW-1185">Reference proteome</keyword>
<keyword evidence="2" id="KW-0560">Oxidoreductase</keyword>
<evidence type="ECO:0000259" key="12">
    <source>
        <dbReference type="Pfam" id="PF22725"/>
    </source>
</evidence>
<evidence type="ECO:0000256" key="8">
    <source>
        <dbReference type="ARBA" id="ARBA00043025"/>
    </source>
</evidence>
<dbReference type="GO" id="GO:0047837">
    <property type="term" value="F:D-xylose 1-dehydrogenase (NADP+) activity"/>
    <property type="evidence" value="ECO:0007669"/>
    <property type="project" value="UniProtKB-EC"/>
</dbReference>
<feature type="domain" description="Gfo/Idh/MocA-like oxidoreductase N-terminal" evidence="11">
    <location>
        <begin position="83"/>
        <end position="199"/>
    </location>
</feature>
<reference evidence="14" key="1">
    <citation type="submission" date="2025-08" db="UniProtKB">
        <authorList>
            <consortium name="RefSeq"/>
        </authorList>
    </citation>
    <scope>IDENTIFICATION</scope>
    <source>
        <strain evidence="14">11010-0011.00</strain>
        <tissue evidence="14">Whole body</tissue>
    </source>
</reference>
<comment type="catalytic activity">
    <reaction evidence="10">
        <text>D-xylose + NADP(+) = D-xylono-1,5-lactone + NADPH + H(+)</text>
        <dbReference type="Rhea" id="RHEA:22000"/>
        <dbReference type="ChEBI" id="CHEBI:15378"/>
        <dbReference type="ChEBI" id="CHEBI:15867"/>
        <dbReference type="ChEBI" id="CHEBI:53455"/>
        <dbReference type="ChEBI" id="CHEBI:57783"/>
        <dbReference type="ChEBI" id="CHEBI:58349"/>
        <dbReference type="EC" id="1.1.1.179"/>
    </reaction>
</comment>
<dbReference type="SUPFAM" id="SSF51735">
    <property type="entry name" value="NAD(P)-binding Rossmann-fold domains"/>
    <property type="match status" value="1"/>
</dbReference>
<dbReference type="PANTHER" id="PTHR22604:SF105">
    <property type="entry name" value="TRANS-1,2-DIHYDROBENZENE-1,2-DIOL DEHYDROGENASE"/>
    <property type="match status" value="1"/>
</dbReference>
<dbReference type="Pfam" id="PF01408">
    <property type="entry name" value="GFO_IDH_MocA"/>
    <property type="match status" value="1"/>
</dbReference>
<dbReference type="EC" id="1.1.1.179" evidence="4"/>
<dbReference type="Proteomes" id="UP000504634">
    <property type="component" value="Unplaced"/>
</dbReference>
<accession>A0A6J2U8D2</accession>
<protein>
    <recommendedName>
        <fullName evidence="5">Trans-1,2-dihydrobenzene-1,2-diol dehydrogenase</fullName>
        <ecNumber evidence="4">1.1.1.179</ecNumber>
        <ecNumber evidence="3">1.3.1.20</ecNumber>
    </recommendedName>
    <alternativeName>
        <fullName evidence="8">D-xylose 1-dehydrogenase</fullName>
    </alternativeName>
    <alternativeName>
        <fullName evidence="7">D-xylose-NADP dehydrogenase</fullName>
    </alternativeName>
    <alternativeName>
        <fullName evidence="6">Dimeric dihydrodiol dehydrogenase</fullName>
    </alternativeName>
</protein>
<dbReference type="Gene3D" id="3.30.360.10">
    <property type="entry name" value="Dihydrodipicolinate Reductase, domain 2"/>
    <property type="match status" value="1"/>
</dbReference>
<dbReference type="Pfam" id="PF22725">
    <property type="entry name" value="GFO_IDH_MocA_C3"/>
    <property type="match status" value="1"/>
</dbReference>
<evidence type="ECO:0000256" key="2">
    <source>
        <dbReference type="ARBA" id="ARBA00023002"/>
    </source>
</evidence>
<dbReference type="InterPro" id="IPR036291">
    <property type="entry name" value="NAD(P)-bd_dom_sf"/>
</dbReference>
<dbReference type="EC" id="1.3.1.20" evidence="3"/>
<dbReference type="InterPro" id="IPR000683">
    <property type="entry name" value="Gfo/Idh/MocA-like_OxRdtase_N"/>
</dbReference>
<dbReference type="InterPro" id="IPR055170">
    <property type="entry name" value="GFO_IDH_MocA-like_dom"/>
</dbReference>
<evidence type="ECO:0000256" key="5">
    <source>
        <dbReference type="ARBA" id="ARBA00040603"/>
    </source>
</evidence>
<evidence type="ECO:0000313" key="13">
    <source>
        <dbReference type="Proteomes" id="UP000504634"/>
    </source>
</evidence>
<gene>
    <name evidence="14" type="primary">LOC115631890</name>
</gene>
<dbReference type="PANTHER" id="PTHR22604">
    <property type="entry name" value="OXIDOREDUCTASES"/>
    <property type="match status" value="1"/>
</dbReference>
<feature type="domain" description="GFO/IDH/MocA-like oxidoreductase" evidence="12">
    <location>
        <begin position="209"/>
        <end position="318"/>
    </location>
</feature>